<gene>
    <name evidence="4" type="ORF">NH26_24110</name>
</gene>
<dbReference type="InterPro" id="IPR008979">
    <property type="entry name" value="Galactose-bd-like_sf"/>
</dbReference>
<dbReference type="OrthoDB" id="972537at2"/>
<feature type="domain" description="Lambda-carrageenase middle" evidence="2">
    <location>
        <begin position="638"/>
        <end position="722"/>
    </location>
</feature>
<dbReference type="Pfam" id="PF25292">
    <property type="entry name" value="Beta-prop_CGLA"/>
    <property type="match status" value="1"/>
</dbReference>
<evidence type="ECO:0000259" key="1">
    <source>
        <dbReference type="Pfam" id="PF18962"/>
    </source>
</evidence>
<dbReference type="SUPFAM" id="SSF49785">
    <property type="entry name" value="Galactose-binding domain-like"/>
    <property type="match status" value="1"/>
</dbReference>
<feature type="domain" description="Secretion system C-terminal sorting" evidence="1">
    <location>
        <begin position="1272"/>
        <end position="1343"/>
    </location>
</feature>
<dbReference type="InterPro" id="IPR028994">
    <property type="entry name" value="Integrin_alpha_N"/>
</dbReference>
<dbReference type="Gene3D" id="2.60.120.260">
    <property type="entry name" value="Galactose-binding domain-like"/>
    <property type="match status" value="2"/>
</dbReference>
<dbReference type="SUPFAM" id="SSF69318">
    <property type="entry name" value="Integrin alpha N-terminal domain"/>
    <property type="match status" value="1"/>
</dbReference>
<evidence type="ECO:0000259" key="3">
    <source>
        <dbReference type="Pfam" id="PF25292"/>
    </source>
</evidence>
<organism evidence="4 5">
    <name type="scientific">Flammeovirga pacifica</name>
    <dbReference type="NCBI Taxonomy" id="915059"/>
    <lineage>
        <taxon>Bacteria</taxon>
        <taxon>Pseudomonadati</taxon>
        <taxon>Bacteroidota</taxon>
        <taxon>Cytophagia</taxon>
        <taxon>Cytophagales</taxon>
        <taxon>Flammeovirgaceae</taxon>
        <taxon>Flammeovirga</taxon>
    </lineage>
</organism>
<evidence type="ECO:0000313" key="5">
    <source>
        <dbReference type="Proteomes" id="UP000179797"/>
    </source>
</evidence>
<accession>A0A1S1YUF6</accession>
<dbReference type="InterPro" id="IPR057421">
    <property type="entry name" value="CGLA_M"/>
</dbReference>
<comment type="caution">
    <text evidence="4">The sequence shown here is derived from an EMBL/GenBank/DDBJ whole genome shotgun (WGS) entry which is preliminary data.</text>
</comment>
<dbReference type="STRING" id="915059.NH26_24110"/>
<dbReference type="Pfam" id="PF25290">
    <property type="entry name" value="CGLA_M"/>
    <property type="match status" value="1"/>
</dbReference>
<feature type="domain" description="Lambda-carrageenase beta-propeller" evidence="3">
    <location>
        <begin position="54"/>
        <end position="182"/>
    </location>
</feature>
<dbReference type="RefSeq" id="WP_044217255.1">
    <property type="nucleotide sequence ID" value="NZ_JRYR02000002.1"/>
</dbReference>
<dbReference type="InterPro" id="IPR026444">
    <property type="entry name" value="Secre_tail"/>
</dbReference>
<dbReference type="Pfam" id="PF18962">
    <property type="entry name" value="Por_Secre_tail"/>
    <property type="match status" value="1"/>
</dbReference>
<keyword evidence="5" id="KW-1185">Reference proteome</keyword>
<protein>
    <submittedName>
        <fullName evidence="4">Uncharacterized protein</fullName>
    </submittedName>
</protein>
<evidence type="ECO:0000313" key="4">
    <source>
        <dbReference type="EMBL" id="OHX64657.1"/>
    </source>
</evidence>
<dbReference type="Proteomes" id="UP000179797">
    <property type="component" value="Unassembled WGS sequence"/>
</dbReference>
<sequence length="1344" mass="152486">MKQFFKFFFFLLLLPLIITAQTTLNYFVPYNTQGDNLIHVTTADLNGIGVKDFVVAMSLEGKIIAFQHSKEVTQPDSDHRLWEYTNLPSLGIRIFAENVIAESKGDEILLPGTDGHLRLLSSTGQLLFDKEISSGALYTATVGKNKNGETIVMTSGVDGLIYFLNTQLDIIKTVRPKTDKTNNRAGVIRHLVAGDFNGDGSDDVAAFINRKSFQGNCFIDLINLSTFQRPEYWNQSSDYIIDDTTPGLGFTDKQLAFAYDIDNDGDEELVAHWGVYYPENGTGSREFSTMINEKEKLTLKKYENFAQQYLKEEHGFKDRDKEKLTNTGKYLMQHGLPGDFNNDGHQQLFMLYGDDLFLSTYSKENAAFSITDYTWANTEYHFSGIARLEDRNGGYDKVVLSGPVNGDDHYYIVDVSTEDWKTEARKINNRGTFKEVNDNLDQLTNDLLSAPSEIDENRDPIWFVSSSFGGYLSWEMTDANIAERVDNTYEQMQEWYQKIGGQNNIRLAVTLPTEIYGETTQGGHPNITAEGIIKYCKALAQKGVYFCVIIGHGNHLYMNPKTFADIYEASIVDGECYMMARTKELKSNDYFDLYTPHLDAVLEKSDLLDVPPPMVMLCAKGAIFSTFTQNQGDEYYPKYKDVLVPGVENSNVGVQDLSIQERVGLWMHGDVKNWGCNIIGDNLSANRVAEWGGMRNAHVVLRHLLAQYSLGAKVFRITSVTNKDNPLFIRGDVTGKDKEWSQPFQKGVLNFLKIVEKGVYPHPQNPEEMRGISPLSVAIYDRTNRLNNMSYKHDHDLYTPDNKEYVLSKLACWDAYTDISENDMTSYISGAKRRWDNLLPQSKGGFVTVVPHTKKEEVEDNKWCNIAYQTDGNDWKDYSLAEGRGKILQDLEKQRQFLDFYVDGECFWQTARKKEDPLTYYLMIMGNSFLTPKESIVSIRAGSTIAGVCEIKDQLTGTSIGSLYTTESDIPVKIKKGVPRFFKITLTQKTNDPVPENGDFEAQLLNWNYEKNVMATNEVYYGNYAAELTDNTSMYQWREVTPETTYTLSAFAKINDFSDGKAIFSVLSEENNTLGSCLVEETNYTAYRIKFKVPKDVHRLKLDYTNQIISKGKAYLDEVILKPTAYIINSEFNKEFLGWSTEGQVEIDRNEIIENNWLKISGKGEVHQWIKTLPSTTYKISMTTQKNQLTAQPHFYVNNASGQSYIEEVITEGDLQRSTFTFTTNEEEEDTKIGFLQDEDNAISFWVDQLSLIVVENDDVTSIQSDDLQLKIYPNPASDVVTIKAEHMKGIKKVSILNIVGQPVLSTSFENSLQLPVSSLQRGTYIVDISDENGQRSIEKLIIK</sequence>
<reference evidence="4 5" key="1">
    <citation type="journal article" date="2012" name="Int. J. Syst. Evol. Microbiol.">
        <title>Flammeovirga pacifica sp. nov., isolated from deep-sea sediment.</title>
        <authorList>
            <person name="Xu H."/>
            <person name="Fu Y."/>
            <person name="Yang N."/>
            <person name="Ding Z."/>
            <person name="Lai Q."/>
            <person name="Zeng R."/>
        </authorList>
    </citation>
    <scope>NUCLEOTIDE SEQUENCE [LARGE SCALE GENOMIC DNA]</scope>
    <source>
        <strain evidence="5">DSM 24597 / LMG 26175 / WPAGA1</strain>
    </source>
</reference>
<dbReference type="EMBL" id="JRYR02000002">
    <property type="protein sequence ID" value="OHX64657.1"/>
    <property type="molecule type" value="Genomic_DNA"/>
</dbReference>
<evidence type="ECO:0000259" key="2">
    <source>
        <dbReference type="Pfam" id="PF25290"/>
    </source>
</evidence>
<dbReference type="NCBIfam" id="TIGR04183">
    <property type="entry name" value="Por_Secre_tail"/>
    <property type="match status" value="1"/>
</dbReference>
<dbReference type="InterPro" id="IPR057420">
    <property type="entry name" value="Beta-prop_CGLA"/>
</dbReference>
<name>A0A1S1YUF6_FLAPC</name>
<proteinExistence type="predicted"/>